<feature type="compositionally biased region" description="Low complexity" evidence="1">
    <location>
        <begin position="607"/>
        <end position="622"/>
    </location>
</feature>
<feature type="compositionally biased region" description="Basic and acidic residues" evidence="1">
    <location>
        <begin position="596"/>
        <end position="606"/>
    </location>
</feature>
<organism evidence="2 3">
    <name type="scientific">Tetradesmus obliquus</name>
    <name type="common">Green alga</name>
    <name type="synonym">Acutodesmus obliquus</name>
    <dbReference type="NCBI Taxonomy" id="3088"/>
    <lineage>
        <taxon>Eukaryota</taxon>
        <taxon>Viridiplantae</taxon>
        <taxon>Chlorophyta</taxon>
        <taxon>core chlorophytes</taxon>
        <taxon>Chlorophyceae</taxon>
        <taxon>CS clade</taxon>
        <taxon>Sphaeropleales</taxon>
        <taxon>Scenedesmaceae</taxon>
        <taxon>Tetradesmus</taxon>
    </lineage>
</organism>
<dbReference type="AlphaFoldDB" id="A0A383VKM7"/>
<keyword evidence="3" id="KW-1185">Reference proteome</keyword>
<evidence type="ECO:0000313" key="3">
    <source>
        <dbReference type="Proteomes" id="UP000256970"/>
    </source>
</evidence>
<sequence>MHTAPVQVTVVEYVSEFFRKYKSRAYGKSISVNAKGGADALMGMLKLVLSKGGREELRIALHCFKDQLTAAVNSAPAARSQQVEELFALLSALVDAAERLRQFSPVKEGLSAAVLEEVRWRLFRVLAGDGFSEAPDVRRRALDLVFLFHMREAAELQQQQQRHKQLVAGGAAAAAGPAAGIAAGIAAANAAAAGFTGGGSSGKPGSPSKAARLLQRRAGGLAGPDVSSWEGLWCSLGAMSGRRMLPLLQSVMADLYLGKLIPGTPAAAVGAAAKAGASQAAAKQQQQLQLQTASISRLAEAGVNTKAAAGTTAPSSAAATVGPATAAGIAAAAVGDDAACGVHTPPQRTSDNDAAESSSNQQQDVDGSPSSVDAAAVVTAGHALSAGDAALHGGGPGKQQQQQLEAAAADADDTDARDEGAVEAVDMQLPAAATAAAGCALQDAEPGPASSAELPAELALSAELVYAPVLDRSTWVSCASSSVCATDAGSIDGSAFALSEASLPAAAAAAAAGYDSADGAGLAEQQQQQCQEQEQACCSPCSSPPGAGRSRFAAKFGRLRESVKESVSIGGGNGSGSGSGGAAWKLPRAWVQQLRHGHDKERDKEQQQQQQVSDVELDQQQSVDDDHAARSGGSSSSRVEQQQGVQCVAPLPAASLAAAASQ</sequence>
<gene>
    <name evidence="2" type="ORF">BQ4739_LOCUS6530</name>
</gene>
<protein>
    <submittedName>
        <fullName evidence="2">Uncharacterized protein</fullName>
    </submittedName>
</protein>
<dbReference type="EMBL" id="FNXT01000685">
    <property type="protein sequence ID" value="SZX66087.1"/>
    <property type="molecule type" value="Genomic_DNA"/>
</dbReference>
<feature type="region of interest" description="Disordered" evidence="1">
    <location>
        <begin position="594"/>
        <end position="644"/>
    </location>
</feature>
<name>A0A383VKM7_TETOB</name>
<dbReference type="Proteomes" id="UP000256970">
    <property type="component" value="Unassembled WGS sequence"/>
</dbReference>
<reference evidence="2 3" key="1">
    <citation type="submission" date="2016-10" db="EMBL/GenBank/DDBJ databases">
        <authorList>
            <person name="Cai Z."/>
        </authorList>
    </citation>
    <scope>NUCLEOTIDE SEQUENCE [LARGE SCALE GENOMIC DNA]</scope>
</reference>
<feature type="compositionally biased region" description="Polar residues" evidence="1">
    <location>
        <begin position="355"/>
        <end position="371"/>
    </location>
</feature>
<feature type="compositionally biased region" description="Low complexity" evidence="1">
    <location>
        <begin position="398"/>
        <end position="409"/>
    </location>
</feature>
<feature type="region of interest" description="Disordered" evidence="1">
    <location>
        <begin position="387"/>
        <end position="419"/>
    </location>
</feature>
<evidence type="ECO:0000256" key="1">
    <source>
        <dbReference type="SAM" id="MobiDB-lite"/>
    </source>
</evidence>
<feature type="region of interest" description="Disordered" evidence="1">
    <location>
        <begin position="340"/>
        <end position="373"/>
    </location>
</feature>
<accession>A0A383VKM7</accession>
<evidence type="ECO:0000313" key="2">
    <source>
        <dbReference type="EMBL" id="SZX66087.1"/>
    </source>
</evidence>
<proteinExistence type="predicted"/>